<dbReference type="Gene3D" id="2.60.120.630">
    <property type="entry name" value="mth639 domain like"/>
    <property type="match status" value="1"/>
</dbReference>
<protein>
    <submittedName>
        <fullName evidence="1">DUF371 domain-containing protein</fullName>
    </submittedName>
</protein>
<dbReference type="Pfam" id="PF04027">
    <property type="entry name" value="DUF371"/>
    <property type="match status" value="1"/>
</dbReference>
<name>A0A7L4PB98_9CREN</name>
<dbReference type="PANTHER" id="PTHR40696:SF1">
    <property type="entry name" value="DUF371 DOMAIN-CONTAINING PROTEIN"/>
    <property type="match status" value="1"/>
</dbReference>
<keyword evidence="2" id="KW-1185">Reference proteome</keyword>
<comment type="caution">
    <text evidence="1">The sequence shown here is derived from an EMBL/GenBank/DDBJ whole genome shotgun (WGS) entry which is preliminary data.</text>
</comment>
<organism evidence="1 2">
    <name type="scientific">Pyrobaculum arsenaticum</name>
    <dbReference type="NCBI Taxonomy" id="121277"/>
    <lineage>
        <taxon>Archaea</taxon>
        <taxon>Thermoproteota</taxon>
        <taxon>Thermoprotei</taxon>
        <taxon>Thermoproteales</taxon>
        <taxon>Thermoproteaceae</taxon>
        <taxon>Pyrobaculum</taxon>
    </lineage>
</organism>
<accession>A0A7L4PB98</accession>
<dbReference type="InterPro" id="IPR007171">
    <property type="entry name" value="DUF371"/>
</dbReference>
<dbReference type="GeneID" id="5054682"/>
<evidence type="ECO:0000313" key="1">
    <source>
        <dbReference type="EMBL" id="NYR16151.1"/>
    </source>
</evidence>
<dbReference type="OMA" id="GDCIICI"/>
<gene>
    <name evidence="1" type="ORF">HC235_09465</name>
</gene>
<dbReference type="EMBL" id="JAAVJF010000004">
    <property type="protein sequence ID" value="NYR16151.1"/>
    <property type="molecule type" value="Genomic_DNA"/>
</dbReference>
<proteinExistence type="predicted"/>
<reference evidence="1 2" key="1">
    <citation type="journal article" date="2020" name="Nat. Commun.">
        <title>The structures of two archaeal type IV pili illuminate evolutionary relationships.</title>
        <authorList>
            <person name="Wang F."/>
            <person name="Baquero D.P."/>
            <person name="Su Z."/>
            <person name="Beltran L.C."/>
            <person name="Prangishvili D."/>
            <person name="Krupovic M."/>
            <person name="Egelman E.H."/>
        </authorList>
    </citation>
    <scope>NUCLEOTIDE SEQUENCE [LARGE SCALE GENOMIC DNA]</scope>
    <source>
        <strain evidence="1 2">2GA</strain>
    </source>
</reference>
<evidence type="ECO:0000313" key="2">
    <source>
        <dbReference type="Proteomes" id="UP000554766"/>
    </source>
</evidence>
<dbReference type="AlphaFoldDB" id="A0A7L4PB98"/>
<dbReference type="RefSeq" id="WP_011901736.1">
    <property type="nucleotide sequence ID" value="NZ_JAAVJF010000004.1"/>
</dbReference>
<dbReference type="Proteomes" id="UP000554766">
    <property type="component" value="Unassembled WGS sequence"/>
</dbReference>
<dbReference type="InterPro" id="IPR023131">
    <property type="entry name" value="Mth639-like_dom_sf"/>
</dbReference>
<sequence length="156" mass="16856">MPTEAEECLENVLRGVSPADVFTARGHPNITATNRKTLEITKDPYVTRRGDCIVACCAEKAAGELRRDVLQALTAPGVVVVILSTGSAWDYAAGETPRVAPTSTWRIVVRTSTYVDESTVAIRAGKSAADLDRRLIQELRRGVHLRVVIGVCPLSV</sequence>
<dbReference type="PANTHER" id="PTHR40696">
    <property type="entry name" value="DUF371 FAMILY PROTEIN"/>
    <property type="match status" value="1"/>
</dbReference>